<name>A0A2S4ZWP4_9SPHI</name>
<protein>
    <submittedName>
        <fullName evidence="2">Uncharacterized protein</fullName>
    </submittedName>
</protein>
<evidence type="ECO:0000256" key="1">
    <source>
        <dbReference type="SAM" id="Phobius"/>
    </source>
</evidence>
<dbReference type="InterPro" id="IPR057695">
    <property type="entry name" value="DUF7935"/>
</dbReference>
<dbReference type="AlphaFoldDB" id="A0A2S4ZWP4"/>
<keyword evidence="1" id="KW-0472">Membrane</keyword>
<organism evidence="2 3">
    <name type="scientific">Solitalea longa</name>
    <dbReference type="NCBI Taxonomy" id="2079460"/>
    <lineage>
        <taxon>Bacteria</taxon>
        <taxon>Pseudomonadati</taxon>
        <taxon>Bacteroidota</taxon>
        <taxon>Sphingobacteriia</taxon>
        <taxon>Sphingobacteriales</taxon>
        <taxon>Sphingobacteriaceae</taxon>
        <taxon>Solitalea</taxon>
    </lineage>
</organism>
<evidence type="ECO:0000313" key="2">
    <source>
        <dbReference type="EMBL" id="POY34794.1"/>
    </source>
</evidence>
<dbReference type="EMBL" id="PQVF01000018">
    <property type="protein sequence ID" value="POY34794.1"/>
    <property type="molecule type" value="Genomic_DNA"/>
</dbReference>
<reference evidence="2 3" key="1">
    <citation type="submission" date="2018-01" db="EMBL/GenBank/DDBJ databases">
        <authorList>
            <person name="Gaut B.S."/>
            <person name="Morton B.R."/>
            <person name="Clegg M.T."/>
            <person name="Duvall M.R."/>
        </authorList>
    </citation>
    <scope>NUCLEOTIDE SEQUENCE [LARGE SCALE GENOMIC DNA]</scope>
    <source>
        <strain evidence="2 3">HR-AV</strain>
    </source>
</reference>
<sequence>MLLEITTNQMLSIGVPIVGLLILSIFTLKEYFGKKNKDIGDHVMEMRKNAQNQTLPLRLAAYERLTLLIERITPASLFIRISTHGLTAADMQAICLNEIRNEFEHNLTQQVYVSEKAWQAVKKTKDETILLINTIASAMPMGASAFDLSRAVLEHVSHSNSDPYSQTNSLLRSEVSKLY</sequence>
<dbReference type="Proteomes" id="UP000236893">
    <property type="component" value="Unassembled WGS sequence"/>
</dbReference>
<gene>
    <name evidence="2" type="ORF">C3K47_18315</name>
</gene>
<feature type="transmembrane region" description="Helical" evidence="1">
    <location>
        <begin position="6"/>
        <end position="28"/>
    </location>
</feature>
<keyword evidence="1" id="KW-1133">Transmembrane helix</keyword>
<comment type="caution">
    <text evidence="2">The sequence shown here is derived from an EMBL/GenBank/DDBJ whole genome shotgun (WGS) entry which is preliminary data.</text>
</comment>
<proteinExistence type="predicted"/>
<accession>A0A2S4ZWP4</accession>
<keyword evidence="1" id="KW-0812">Transmembrane</keyword>
<evidence type="ECO:0000313" key="3">
    <source>
        <dbReference type="Proteomes" id="UP000236893"/>
    </source>
</evidence>
<dbReference type="Pfam" id="PF25589">
    <property type="entry name" value="DUF7935"/>
    <property type="match status" value="1"/>
</dbReference>
<keyword evidence="3" id="KW-1185">Reference proteome</keyword>